<gene>
    <name evidence="8" type="ORF">C8D94_103452</name>
</gene>
<dbReference type="Pfam" id="PF02494">
    <property type="entry name" value="HYR"/>
    <property type="match status" value="1"/>
</dbReference>
<dbReference type="PROSITE" id="PS50825">
    <property type="entry name" value="HYR"/>
    <property type="match status" value="1"/>
</dbReference>
<dbReference type="RefSeq" id="WP_115124025.1">
    <property type="nucleotide sequence ID" value="NZ_QRAO01000003.1"/>
</dbReference>
<dbReference type="PANTHER" id="PTHR24273">
    <property type="entry name" value="FI04643P-RELATED"/>
    <property type="match status" value="1"/>
</dbReference>
<organism evidence="8 9">
    <name type="scientific">Marinirhabdus gelatinilytica</name>
    <dbReference type="NCBI Taxonomy" id="1703343"/>
    <lineage>
        <taxon>Bacteria</taxon>
        <taxon>Pseudomonadati</taxon>
        <taxon>Bacteroidota</taxon>
        <taxon>Flavobacteriia</taxon>
        <taxon>Flavobacteriales</taxon>
        <taxon>Flavobacteriaceae</taxon>
    </lineage>
</organism>
<evidence type="ECO:0000313" key="8">
    <source>
        <dbReference type="EMBL" id="RDK85624.1"/>
    </source>
</evidence>
<evidence type="ECO:0000256" key="3">
    <source>
        <dbReference type="ARBA" id="ARBA00022801"/>
    </source>
</evidence>
<evidence type="ECO:0000256" key="4">
    <source>
        <dbReference type="ARBA" id="ARBA00023157"/>
    </source>
</evidence>
<dbReference type="InterPro" id="IPR000859">
    <property type="entry name" value="CUB_dom"/>
</dbReference>
<keyword evidence="9" id="KW-1185">Reference proteome</keyword>
<evidence type="ECO:0000256" key="5">
    <source>
        <dbReference type="SAM" id="MobiDB-lite"/>
    </source>
</evidence>
<dbReference type="PANTHER" id="PTHR24273:SF32">
    <property type="entry name" value="HYALIN"/>
    <property type="match status" value="1"/>
</dbReference>
<evidence type="ECO:0000256" key="2">
    <source>
        <dbReference type="ARBA" id="ARBA00022737"/>
    </source>
</evidence>
<feature type="non-terminal residue" evidence="8">
    <location>
        <position position="477"/>
    </location>
</feature>
<evidence type="ECO:0000259" key="6">
    <source>
        <dbReference type="PROSITE" id="PS50825"/>
    </source>
</evidence>
<evidence type="ECO:0000313" key="9">
    <source>
        <dbReference type="Proteomes" id="UP000255317"/>
    </source>
</evidence>
<feature type="domain" description="HYR" evidence="6">
    <location>
        <begin position="356"/>
        <end position="447"/>
    </location>
</feature>
<dbReference type="Proteomes" id="UP000255317">
    <property type="component" value="Unassembled WGS sequence"/>
</dbReference>
<reference evidence="8 9" key="1">
    <citation type="submission" date="2018-07" db="EMBL/GenBank/DDBJ databases">
        <title>Genomic Encyclopedia of Type Strains, Phase IV (KMG-IV): sequencing the most valuable type-strain genomes for metagenomic binning, comparative biology and taxonomic classification.</title>
        <authorList>
            <person name="Goeker M."/>
        </authorList>
    </citation>
    <scope>NUCLEOTIDE SEQUENCE [LARGE SCALE GENOMIC DNA]</scope>
    <source>
        <strain evidence="8 9">DSM 101478</strain>
    </source>
</reference>
<feature type="region of interest" description="Disordered" evidence="5">
    <location>
        <begin position="41"/>
        <end position="67"/>
    </location>
</feature>
<dbReference type="PROSITE" id="PS51829">
    <property type="entry name" value="P_HOMO_B"/>
    <property type="match status" value="1"/>
</dbReference>
<dbReference type="EMBL" id="QRAO01000003">
    <property type="protein sequence ID" value="RDK85624.1"/>
    <property type="molecule type" value="Genomic_DNA"/>
</dbReference>
<dbReference type="InterPro" id="IPR003410">
    <property type="entry name" value="HYR_dom"/>
</dbReference>
<name>A0A370QB89_9FLAO</name>
<dbReference type="GO" id="GO:0006508">
    <property type="term" value="P:proteolysis"/>
    <property type="evidence" value="ECO:0007669"/>
    <property type="project" value="UniProtKB-KW"/>
</dbReference>
<feature type="compositionally biased region" description="Low complexity" evidence="5">
    <location>
        <begin position="58"/>
        <end position="67"/>
    </location>
</feature>
<dbReference type="GO" id="GO:0004252">
    <property type="term" value="F:serine-type endopeptidase activity"/>
    <property type="evidence" value="ECO:0007669"/>
    <property type="project" value="InterPro"/>
</dbReference>
<dbReference type="InterPro" id="IPR035914">
    <property type="entry name" value="Sperma_CUB_dom_sf"/>
</dbReference>
<dbReference type="Gene3D" id="2.60.120.260">
    <property type="entry name" value="Galactose-binding domain-like"/>
    <property type="match status" value="1"/>
</dbReference>
<dbReference type="SUPFAM" id="SSF49854">
    <property type="entry name" value="Spermadhesin, CUB domain"/>
    <property type="match status" value="1"/>
</dbReference>
<dbReference type="CDD" id="cd00041">
    <property type="entry name" value="CUB"/>
    <property type="match status" value="1"/>
</dbReference>
<proteinExistence type="predicted"/>
<feature type="domain" description="P/Homo B" evidence="7">
    <location>
        <begin position="184"/>
        <end position="366"/>
    </location>
</feature>
<protein>
    <submittedName>
        <fullName evidence="8">Proprotein convertase P-domain-containing protein</fullName>
    </submittedName>
</protein>
<sequence>MKNLLLKLFVLIGIFVWTTTSYGQFVTETVCTTTTVMPADGEVFTDPTDGVTGGPGGDCTTTSSGDPGDYPNSNCVTVTTLSAPPGSQISVTFTSFRVNGSFDWLSIFDGDSAVTATNGGGTATNPSSPDPELWRSTSDGDELIDMTNAGMTTFTSTNGSLTFAFRTSSVVQTCGWEATIAIIGGPGGGGGDITECGNAPEPIPATGTSGLMTPSVASVTGTGNIGTDYSIDNVTINLDHTFAADVEMVLVSPTGTRLALCTDNGGSSAFDTAVDLVFTDASANNITDLDFGDPVEADYRAEGGANAFPVGFGDGPGEDMNTVFSGESITGDWTLEINDDAGGDSGNLNSFCINLVDLTAPGPDDPIIVCPSDVMSNSDPGECGAVVNFATPGAIDPNGGTVTVTQTMGPASGSLFPIGDTIVEFTATNDEAPNETSTCQFTVTVVDNEAPTITCPADITQTNDPGVCGANITVPMP</sequence>
<dbReference type="Gene3D" id="2.60.120.290">
    <property type="entry name" value="Spermadhesin, CUB domain"/>
    <property type="match status" value="1"/>
</dbReference>
<keyword evidence="1" id="KW-0645">Protease</keyword>
<keyword evidence="2" id="KW-0677">Repeat</keyword>
<dbReference type="InterPro" id="IPR002884">
    <property type="entry name" value="P_dom"/>
</dbReference>
<comment type="caution">
    <text evidence="8">The sequence shown here is derived from an EMBL/GenBank/DDBJ whole genome shotgun (WGS) entry which is preliminary data.</text>
</comment>
<keyword evidence="4" id="KW-1015">Disulfide bond</keyword>
<dbReference type="Pfam" id="PF01483">
    <property type="entry name" value="P_proprotein"/>
    <property type="match status" value="1"/>
</dbReference>
<accession>A0A370QB89</accession>
<evidence type="ECO:0000259" key="7">
    <source>
        <dbReference type="PROSITE" id="PS51829"/>
    </source>
</evidence>
<dbReference type="AlphaFoldDB" id="A0A370QB89"/>
<keyword evidence="3" id="KW-0378">Hydrolase</keyword>
<evidence type="ECO:0000256" key="1">
    <source>
        <dbReference type="ARBA" id="ARBA00022670"/>
    </source>
</evidence>